<dbReference type="InterPro" id="IPR005844">
    <property type="entry name" value="A-D-PHexomutase_a/b/a-I"/>
</dbReference>
<dbReference type="PANTHER" id="PTHR43771">
    <property type="entry name" value="PHOSPHOMANNOMUTASE"/>
    <property type="match status" value="1"/>
</dbReference>
<dbReference type="EMBL" id="MFDO01000019">
    <property type="protein sequence ID" value="OGE65352.1"/>
    <property type="molecule type" value="Genomic_DNA"/>
</dbReference>
<keyword evidence="5" id="KW-0460">Magnesium</keyword>
<dbReference type="Pfam" id="PF02879">
    <property type="entry name" value="PGM_PMM_II"/>
    <property type="match status" value="1"/>
</dbReference>
<dbReference type="AlphaFoldDB" id="A0A1F5MJ17"/>
<dbReference type="InterPro" id="IPR005841">
    <property type="entry name" value="Alpha-D-phosphohexomutase_SF"/>
</dbReference>
<evidence type="ECO:0000259" key="8">
    <source>
        <dbReference type="Pfam" id="PF02879"/>
    </source>
</evidence>
<dbReference type="Proteomes" id="UP000178017">
    <property type="component" value="Unassembled WGS sequence"/>
</dbReference>
<keyword evidence="4" id="KW-0479">Metal-binding</keyword>
<comment type="cofactor">
    <cofactor evidence="1">
        <name>Mg(2+)</name>
        <dbReference type="ChEBI" id="CHEBI:18420"/>
    </cofactor>
</comment>
<dbReference type="Pfam" id="PF02880">
    <property type="entry name" value="PGM_PMM_III"/>
    <property type="match status" value="1"/>
</dbReference>
<dbReference type="InterPro" id="IPR016055">
    <property type="entry name" value="A-D-PHexomutase_a/b/a-I/II/III"/>
</dbReference>
<proteinExistence type="inferred from homology"/>
<feature type="domain" description="Alpha-D-phosphohexomutase alpha/beta/alpha" evidence="8">
    <location>
        <begin position="160"/>
        <end position="256"/>
    </location>
</feature>
<evidence type="ECO:0000256" key="6">
    <source>
        <dbReference type="ARBA" id="ARBA00023235"/>
    </source>
</evidence>
<evidence type="ECO:0000313" key="11">
    <source>
        <dbReference type="Proteomes" id="UP000178017"/>
    </source>
</evidence>
<dbReference type="CDD" id="cd03089">
    <property type="entry name" value="PMM_PGM"/>
    <property type="match status" value="1"/>
</dbReference>
<evidence type="ECO:0000256" key="3">
    <source>
        <dbReference type="ARBA" id="ARBA00022553"/>
    </source>
</evidence>
<evidence type="ECO:0000256" key="1">
    <source>
        <dbReference type="ARBA" id="ARBA00001946"/>
    </source>
</evidence>
<dbReference type="InterPro" id="IPR005845">
    <property type="entry name" value="A-D-PHexomutase_a/b/a-II"/>
</dbReference>
<organism evidence="10 11">
    <name type="scientific">Candidatus Daviesbacteria bacterium RIFCSPLOWO2_01_FULL_40_24</name>
    <dbReference type="NCBI Taxonomy" id="1797787"/>
    <lineage>
        <taxon>Bacteria</taxon>
        <taxon>Candidatus Daviesiibacteriota</taxon>
    </lineage>
</organism>
<comment type="similarity">
    <text evidence="2">Belongs to the phosphohexose mutase family.</text>
</comment>
<gene>
    <name evidence="10" type="ORF">A3B49_03595</name>
</gene>
<dbReference type="InterPro" id="IPR005846">
    <property type="entry name" value="A-D-PHexomutase_a/b/a-III"/>
</dbReference>
<evidence type="ECO:0000256" key="2">
    <source>
        <dbReference type="ARBA" id="ARBA00010231"/>
    </source>
</evidence>
<keyword evidence="6" id="KW-0413">Isomerase</keyword>
<sequence length="474" mass="53584">MYQLSKVNPKIFRGYDIRGVVGEDLNEDVYYTLGRAYGTFLQQRRIKESAVGRDNRLTSEKYSQAFISGLNDAGINTFDLGLSLSQIVYFSSYHFKSKAGAMVTASHNPKDFNGLKLGVGYSDTMLADELQNLRKLIEEDKLVEAEVKGENKEDDIFPDYKKDILKHFDLKKKWKIVVDASCTTPGIFYPTIFREAGCEVFEQNTNLDGNFPVGTPDPTEVEVLQRLAEGVKKTRADIGFAYDTDGDRMSVVDENGRVFWMDSIVAIFAKDVLDTMPGASIVYNALCSRQVSDTVKNAGGVPVIWKTGHSYIKAKIKEERSPFGGELSGHIFFMDNFYGHDDAAYACLRLLQYLERVGKTLGQVADELPEYVSSPEIKFGLADDIKFQFIEDKIQQEFKSIWPHGEYVTIDGVRVDTPDHMAIIRASQNGPYITVKFEAKTKEKYEEIKKVLKEMLKKYSEIEWDKGVNTTALD</sequence>
<comment type="caution">
    <text evidence="10">The sequence shown here is derived from an EMBL/GenBank/DDBJ whole genome shotgun (WGS) entry which is preliminary data.</text>
</comment>
<evidence type="ECO:0000259" key="7">
    <source>
        <dbReference type="Pfam" id="PF02878"/>
    </source>
</evidence>
<dbReference type="Pfam" id="PF02878">
    <property type="entry name" value="PGM_PMM_I"/>
    <property type="match status" value="1"/>
</dbReference>
<dbReference type="SUPFAM" id="SSF53738">
    <property type="entry name" value="Phosphoglucomutase, first 3 domains"/>
    <property type="match status" value="3"/>
</dbReference>
<keyword evidence="3" id="KW-0597">Phosphoprotein</keyword>
<dbReference type="GO" id="GO:0016868">
    <property type="term" value="F:intramolecular phosphotransferase activity"/>
    <property type="evidence" value="ECO:0007669"/>
    <property type="project" value="InterPro"/>
</dbReference>
<evidence type="ECO:0000313" key="10">
    <source>
        <dbReference type="EMBL" id="OGE65352.1"/>
    </source>
</evidence>
<dbReference type="SUPFAM" id="SSF55957">
    <property type="entry name" value="Phosphoglucomutase, C-terminal domain"/>
    <property type="match status" value="1"/>
</dbReference>
<dbReference type="GO" id="GO:0005975">
    <property type="term" value="P:carbohydrate metabolic process"/>
    <property type="evidence" value="ECO:0007669"/>
    <property type="project" value="InterPro"/>
</dbReference>
<name>A0A1F5MJ17_9BACT</name>
<evidence type="ECO:0000259" key="9">
    <source>
        <dbReference type="Pfam" id="PF02880"/>
    </source>
</evidence>
<evidence type="ECO:0000256" key="5">
    <source>
        <dbReference type="ARBA" id="ARBA00022842"/>
    </source>
</evidence>
<dbReference type="InterPro" id="IPR036900">
    <property type="entry name" value="A-D-PHexomutase_C_sf"/>
</dbReference>
<dbReference type="GO" id="GO:0046872">
    <property type="term" value="F:metal ion binding"/>
    <property type="evidence" value="ECO:0007669"/>
    <property type="project" value="UniProtKB-KW"/>
</dbReference>
<accession>A0A1F5MJ17</accession>
<dbReference type="Gene3D" id="3.40.120.10">
    <property type="entry name" value="Alpha-D-Glucose-1,6-Bisphosphate, subunit A, domain 3"/>
    <property type="match status" value="3"/>
</dbReference>
<evidence type="ECO:0000256" key="4">
    <source>
        <dbReference type="ARBA" id="ARBA00022723"/>
    </source>
</evidence>
<dbReference type="PANTHER" id="PTHR43771:SF2">
    <property type="entry name" value="PHOSPHOMANNOMUTASE_PHOSPHOGLUCOMUTASE"/>
    <property type="match status" value="1"/>
</dbReference>
<reference evidence="10 11" key="1">
    <citation type="journal article" date="2016" name="Nat. Commun.">
        <title>Thousands of microbial genomes shed light on interconnected biogeochemical processes in an aquifer system.</title>
        <authorList>
            <person name="Anantharaman K."/>
            <person name="Brown C.T."/>
            <person name="Hug L.A."/>
            <person name="Sharon I."/>
            <person name="Castelle C.J."/>
            <person name="Probst A.J."/>
            <person name="Thomas B.C."/>
            <person name="Singh A."/>
            <person name="Wilkins M.J."/>
            <person name="Karaoz U."/>
            <person name="Brodie E.L."/>
            <person name="Williams K.H."/>
            <person name="Hubbard S.S."/>
            <person name="Banfield J.F."/>
        </authorList>
    </citation>
    <scope>NUCLEOTIDE SEQUENCE [LARGE SCALE GENOMIC DNA]</scope>
</reference>
<feature type="domain" description="Alpha-D-phosphohexomutase alpha/beta/alpha" evidence="9">
    <location>
        <begin position="262"/>
        <end position="369"/>
    </location>
</feature>
<evidence type="ECO:0008006" key="12">
    <source>
        <dbReference type="Google" id="ProtNLM"/>
    </source>
</evidence>
<protein>
    <recommendedName>
        <fullName evidence="12">Phosphomannomutase</fullName>
    </recommendedName>
</protein>
<feature type="domain" description="Alpha-D-phosphohexomutase alpha/beta/alpha" evidence="7">
    <location>
        <begin position="10"/>
        <end position="140"/>
    </location>
</feature>
<dbReference type="Gene3D" id="3.30.310.50">
    <property type="entry name" value="Alpha-D-phosphohexomutase, C-terminal domain"/>
    <property type="match status" value="1"/>
</dbReference>
<dbReference type="PRINTS" id="PR00509">
    <property type="entry name" value="PGMPMM"/>
</dbReference>